<protein>
    <submittedName>
        <fullName evidence="2">Uncharacterized protein</fullName>
    </submittedName>
</protein>
<organism evidence="2">
    <name type="scientific">Paenibacillus sp. BIHB 4019</name>
    <dbReference type="NCBI Taxonomy" id="1870819"/>
    <lineage>
        <taxon>Bacteria</taxon>
        <taxon>Bacillati</taxon>
        <taxon>Bacillota</taxon>
        <taxon>Bacilli</taxon>
        <taxon>Bacillales</taxon>
        <taxon>Paenibacillaceae</taxon>
        <taxon>Paenibacillus</taxon>
    </lineage>
</organism>
<sequence length="217" mass="26076">MRFLKKTLIYILVAIILIFLLRMFEVSTPVSIIIIFLTYVAVTLGPLFYTILGTRNLAKIEKFLLANRKIPSYYINYAVANRLDDEFEENIAKLLKQYKQKNKQALFKTLQAHYNKDIQSVLHEIEFIQPIEYRYYYQAYYYIERREFTEAHDYIDRISKDWMKQSLLSYTEYKQGNRPRAIELAEEALQAARGLQLYVMVKTFEREYPELRQQMAK</sequence>
<keyword evidence="1" id="KW-0472">Membrane</keyword>
<dbReference type="EMBL" id="CP016808">
    <property type="protein sequence ID" value="ANY65542.1"/>
    <property type="molecule type" value="Genomic_DNA"/>
</dbReference>
<evidence type="ECO:0000256" key="1">
    <source>
        <dbReference type="SAM" id="Phobius"/>
    </source>
</evidence>
<feature type="transmembrane region" description="Helical" evidence="1">
    <location>
        <begin position="7"/>
        <end position="24"/>
    </location>
</feature>
<reference evidence="2" key="1">
    <citation type="submission" date="2016-08" db="EMBL/GenBank/DDBJ databases">
        <title>Complete Genome Seqeunce of Paenibacillus sp. BIHB 4019 from tea rhizoplane.</title>
        <authorList>
            <person name="Thakur R."/>
            <person name="Swarnkar M.K."/>
            <person name="Gulati A."/>
        </authorList>
    </citation>
    <scope>NUCLEOTIDE SEQUENCE [LARGE SCALE GENOMIC DNA]</scope>
    <source>
        <strain evidence="2">BIHB4019</strain>
    </source>
</reference>
<keyword evidence="1" id="KW-0812">Transmembrane</keyword>
<name>A0A1B2DCW6_9BACL</name>
<keyword evidence="1" id="KW-1133">Transmembrane helix</keyword>
<dbReference type="RefSeq" id="WP_099516940.1">
    <property type="nucleotide sequence ID" value="NZ_CP016808.1"/>
</dbReference>
<dbReference type="AlphaFoldDB" id="A0A1B2DCW6"/>
<evidence type="ECO:0000313" key="2">
    <source>
        <dbReference type="EMBL" id="ANY65542.1"/>
    </source>
</evidence>
<gene>
    <name evidence="2" type="ORF">BBD42_02985</name>
</gene>
<feature type="transmembrane region" description="Helical" evidence="1">
    <location>
        <begin position="30"/>
        <end position="52"/>
    </location>
</feature>
<proteinExistence type="predicted"/>
<accession>A0A1B2DCW6</accession>